<dbReference type="GO" id="GO:0003723">
    <property type="term" value="F:RNA binding"/>
    <property type="evidence" value="ECO:0007669"/>
    <property type="project" value="InterPro"/>
</dbReference>
<dbReference type="InterPro" id="IPR005561">
    <property type="entry name" value="ANTAR"/>
</dbReference>
<accession>A0A9Q7NRQ8</accession>
<dbReference type="SMART" id="SM01012">
    <property type="entry name" value="ANTAR"/>
    <property type="match status" value="1"/>
</dbReference>
<dbReference type="InterPro" id="IPR036388">
    <property type="entry name" value="WH-like_DNA-bd_sf"/>
</dbReference>
<dbReference type="InterPro" id="IPR013587">
    <property type="entry name" value="Nitrate/nitrite_sensing"/>
</dbReference>
<reference evidence="4 5" key="1">
    <citation type="submission" date="2018-12" db="EMBL/GenBank/DDBJ databases">
        <title>The Batch Genome Submission of Enterobacter spp. strains.</title>
        <authorList>
            <person name="Wei L."/>
            <person name="Wu W."/>
            <person name="Lin J."/>
            <person name="Zhang X."/>
            <person name="Feng Y."/>
            <person name="Zong Z."/>
        </authorList>
    </citation>
    <scope>NUCLEOTIDE SEQUENCE [LARGE SCALE GENOMIC DNA]</scope>
    <source>
        <strain evidence="4 5">SCEM020047</strain>
    </source>
</reference>
<evidence type="ECO:0000259" key="3">
    <source>
        <dbReference type="PROSITE" id="PS50921"/>
    </source>
</evidence>
<keyword evidence="1" id="KW-0175">Coiled coil</keyword>
<dbReference type="Pfam" id="PF03861">
    <property type="entry name" value="ANTAR"/>
    <property type="match status" value="1"/>
</dbReference>
<feature type="coiled-coil region" evidence="1">
    <location>
        <begin position="314"/>
        <end position="341"/>
    </location>
</feature>
<sequence>MTLMAGSSPAATEWFQRATLLRREQLGRLAALGVLVNGISRLVHMLQCERGASNVWLCSQGKLYAPECKASRGLVDENLTALQAMLKAQFPVTGSGVCERIACALLSLETLPLLRDGINSQSITAPQAMDHYCRMLRHLLSIVPQLNDSIDDPQIAGRFVALYSLMQGKELVGQERALGAIGFTQGFFTDETRQRLVDRIDGQQACFEIFLSHSHAEVQNTFAHNCQPDRETEQLRRVACTRQPAADNGNTALNWFALQTSRLEHLRTLEEMVIADLMVAVDDAIQASGEATMSGEEHDDPLALYPDKPLLLLVRQQAREIDQLSRQLASLRDTLEERKTIDKAKSVLMTYQSMSEEQAWTALRKMAMDKNQRMVDIARALLTVKNLWQLTPKE</sequence>
<comment type="caution">
    <text evidence="4">The sequence shown here is derived from an EMBL/GenBank/DDBJ whole genome shotgun (WGS) entry which is preliminary data.</text>
</comment>
<feature type="domain" description="ANTAR" evidence="3">
    <location>
        <begin position="321"/>
        <end position="382"/>
    </location>
</feature>
<dbReference type="PROSITE" id="PS50921">
    <property type="entry name" value="ANTAR"/>
    <property type="match status" value="1"/>
</dbReference>
<dbReference type="AlphaFoldDB" id="A0A9Q7NRQ8"/>
<evidence type="ECO:0000259" key="2">
    <source>
        <dbReference type="PROSITE" id="PS50906"/>
    </source>
</evidence>
<dbReference type="PROSITE" id="PS50906">
    <property type="entry name" value="NIT"/>
    <property type="match status" value="1"/>
</dbReference>
<dbReference type="Proteomes" id="UP000282263">
    <property type="component" value="Unassembled WGS sequence"/>
</dbReference>
<dbReference type="Gene3D" id="1.10.10.10">
    <property type="entry name" value="Winged helix-like DNA-binding domain superfamily/Winged helix DNA-binding domain"/>
    <property type="match status" value="1"/>
</dbReference>
<name>A0A9Q7NRQ8_9ENTR</name>
<gene>
    <name evidence="4" type="ORF">EKN29_19105</name>
</gene>
<dbReference type="Pfam" id="PF08376">
    <property type="entry name" value="NIT"/>
    <property type="match status" value="1"/>
</dbReference>
<evidence type="ECO:0000313" key="5">
    <source>
        <dbReference type="Proteomes" id="UP000282263"/>
    </source>
</evidence>
<dbReference type="SUPFAM" id="SSF52172">
    <property type="entry name" value="CheY-like"/>
    <property type="match status" value="1"/>
</dbReference>
<dbReference type="EMBL" id="RXPP01000023">
    <property type="protein sequence ID" value="RTQ22580.1"/>
    <property type="molecule type" value="Genomic_DNA"/>
</dbReference>
<feature type="domain" description="NIT" evidence="2">
    <location>
        <begin position="37"/>
        <end position="284"/>
    </location>
</feature>
<proteinExistence type="predicted"/>
<dbReference type="RefSeq" id="WP_126816970.1">
    <property type="nucleotide sequence ID" value="NZ_JAJHUL010000010.1"/>
</dbReference>
<organism evidence="4 5">
    <name type="scientific">Enterobacter mori</name>
    <dbReference type="NCBI Taxonomy" id="539813"/>
    <lineage>
        <taxon>Bacteria</taxon>
        <taxon>Pseudomonadati</taxon>
        <taxon>Pseudomonadota</taxon>
        <taxon>Gammaproteobacteria</taxon>
        <taxon>Enterobacterales</taxon>
        <taxon>Enterobacteriaceae</taxon>
        <taxon>Enterobacter</taxon>
    </lineage>
</organism>
<evidence type="ECO:0000256" key="1">
    <source>
        <dbReference type="SAM" id="Coils"/>
    </source>
</evidence>
<protein>
    <submittedName>
        <fullName evidence="4">ANTAR domain-containing protein</fullName>
    </submittedName>
</protein>
<evidence type="ECO:0000313" key="4">
    <source>
        <dbReference type="EMBL" id="RTQ22580.1"/>
    </source>
</evidence>
<dbReference type="InterPro" id="IPR010910">
    <property type="entry name" value="Nitrate/nitrite_sensing_bac"/>
</dbReference>
<dbReference type="InterPro" id="IPR011006">
    <property type="entry name" value="CheY-like_superfamily"/>
</dbReference>